<keyword evidence="5" id="KW-1185">Reference proteome</keyword>
<dbReference type="RefSeq" id="XP_034243800.1">
    <property type="nucleotide sequence ID" value="XM_034387909.1"/>
</dbReference>
<evidence type="ECO:0000256" key="1">
    <source>
        <dbReference type="PROSITE-ProRule" id="PRU00285"/>
    </source>
</evidence>
<evidence type="ECO:0000259" key="4">
    <source>
        <dbReference type="PROSITE" id="PS01031"/>
    </source>
</evidence>
<comment type="similarity">
    <text evidence="1 2">Belongs to the small heat shock protein (HSP20) family.</text>
</comment>
<dbReference type="GO" id="GO:0009408">
    <property type="term" value="P:response to heat"/>
    <property type="evidence" value="ECO:0007669"/>
    <property type="project" value="TreeGrafter"/>
</dbReference>
<protein>
    <submittedName>
        <fullName evidence="6">Protein lethal(2)essential for life-like</fullName>
    </submittedName>
</protein>
<dbReference type="Gene3D" id="2.60.40.790">
    <property type="match status" value="1"/>
</dbReference>
<dbReference type="PANTHER" id="PTHR45640:SF34">
    <property type="entry name" value="PROTEIN LETHAL(2)ESSENTIAL FOR LIFE"/>
    <property type="match status" value="1"/>
</dbReference>
<dbReference type="InterPro" id="IPR001436">
    <property type="entry name" value="Alpha-crystallin/sHSP_animal"/>
</dbReference>
<accession>A0A6P8Z1E6</accession>
<dbReference type="FunCoup" id="A0A6P8Z1E6">
    <property type="interactions" value="107"/>
</dbReference>
<dbReference type="Pfam" id="PF00011">
    <property type="entry name" value="HSP20"/>
    <property type="match status" value="1"/>
</dbReference>
<dbReference type="GeneID" id="117646746"/>
<dbReference type="InterPro" id="IPR002068">
    <property type="entry name" value="A-crystallin/Hsp20_dom"/>
</dbReference>
<dbReference type="CDD" id="cd06526">
    <property type="entry name" value="metazoan_ACD"/>
    <property type="match status" value="1"/>
</dbReference>
<dbReference type="GO" id="GO:0005634">
    <property type="term" value="C:nucleus"/>
    <property type="evidence" value="ECO:0007669"/>
    <property type="project" value="TreeGrafter"/>
</dbReference>
<feature type="compositionally biased region" description="Pro residues" evidence="3">
    <location>
        <begin position="168"/>
        <end position="185"/>
    </location>
</feature>
<dbReference type="Proteomes" id="UP000515158">
    <property type="component" value="Unplaced"/>
</dbReference>
<dbReference type="PRINTS" id="PR00299">
    <property type="entry name" value="ACRYSTALLIN"/>
</dbReference>
<evidence type="ECO:0000313" key="6">
    <source>
        <dbReference type="RefSeq" id="XP_034243800.1"/>
    </source>
</evidence>
<dbReference type="PANTHER" id="PTHR45640">
    <property type="entry name" value="HEAT SHOCK PROTEIN HSP-12.2-RELATED"/>
    <property type="match status" value="1"/>
</dbReference>
<evidence type="ECO:0000313" key="5">
    <source>
        <dbReference type="Proteomes" id="UP000515158"/>
    </source>
</evidence>
<dbReference type="KEGG" id="tpal:117646746"/>
<dbReference type="InterPro" id="IPR008978">
    <property type="entry name" value="HSP20-like_chaperone"/>
</dbReference>
<sequence>MSLVPLMFRDWWDDPERPSRLLDQHFGLGLTRDDLVPPPPRASSLLRSHYLRPWRLARQNSGASALAFENNQFQVSLDVQQFAPSELSVKVSERSVVVEGCHEERADEHGYISRQFKRRYLLPEDVDTAAVSSSLSSDGVLTISAPSKKQLPPGERSVPITQTGAPALSPPPQPAAPSAPFPSAPAAPAAAPASPVTTNIRIEKEH</sequence>
<gene>
    <name evidence="6" type="primary">LOC117646746</name>
</gene>
<proteinExistence type="inferred from homology"/>
<evidence type="ECO:0000256" key="3">
    <source>
        <dbReference type="SAM" id="MobiDB-lite"/>
    </source>
</evidence>
<dbReference type="OrthoDB" id="1431247at2759"/>
<dbReference type="GO" id="GO:0042026">
    <property type="term" value="P:protein refolding"/>
    <property type="evidence" value="ECO:0007669"/>
    <property type="project" value="TreeGrafter"/>
</dbReference>
<reference evidence="6" key="1">
    <citation type="submission" date="2025-08" db="UniProtKB">
        <authorList>
            <consortium name="RefSeq"/>
        </authorList>
    </citation>
    <scope>IDENTIFICATION</scope>
    <source>
        <tissue evidence="6">Total insect</tissue>
    </source>
</reference>
<dbReference type="AlphaFoldDB" id="A0A6P8Z1E6"/>
<dbReference type="GO" id="GO:0005737">
    <property type="term" value="C:cytoplasm"/>
    <property type="evidence" value="ECO:0007669"/>
    <property type="project" value="TreeGrafter"/>
</dbReference>
<dbReference type="SUPFAM" id="SSF49764">
    <property type="entry name" value="HSP20-like chaperones"/>
    <property type="match status" value="1"/>
</dbReference>
<feature type="compositionally biased region" description="Low complexity" evidence="3">
    <location>
        <begin position="186"/>
        <end position="195"/>
    </location>
</feature>
<dbReference type="InParanoid" id="A0A6P8Z1E6"/>
<dbReference type="PROSITE" id="PS01031">
    <property type="entry name" value="SHSP"/>
    <property type="match status" value="1"/>
</dbReference>
<organism evidence="6">
    <name type="scientific">Thrips palmi</name>
    <name type="common">Melon thrips</name>
    <dbReference type="NCBI Taxonomy" id="161013"/>
    <lineage>
        <taxon>Eukaryota</taxon>
        <taxon>Metazoa</taxon>
        <taxon>Ecdysozoa</taxon>
        <taxon>Arthropoda</taxon>
        <taxon>Hexapoda</taxon>
        <taxon>Insecta</taxon>
        <taxon>Pterygota</taxon>
        <taxon>Neoptera</taxon>
        <taxon>Paraneoptera</taxon>
        <taxon>Thysanoptera</taxon>
        <taxon>Terebrantia</taxon>
        <taxon>Thripoidea</taxon>
        <taxon>Thripidae</taxon>
        <taxon>Thrips</taxon>
    </lineage>
</organism>
<dbReference type="GO" id="GO:0051082">
    <property type="term" value="F:unfolded protein binding"/>
    <property type="evidence" value="ECO:0007669"/>
    <property type="project" value="TreeGrafter"/>
</dbReference>
<name>A0A6P8Z1E6_THRPL</name>
<feature type="domain" description="SHSP" evidence="4">
    <location>
        <begin position="55"/>
        <end position="163"/>
    </location>
</feature>
<evidence type="ECO:0000256" key="2">
    <source>
        <dbReference type="RuleBase" id="RU003616"/>
    </source>
</evidence>
<feature type="region of interest" description="Disordered" evidence="3">
    <location>
        <begin position="144"/>
        <end position="206"/>
    </location>
</feature>